<dbReference type="EMBL" id="SDHW01000007">
    <property type="protein sequence ID" value="RXK58138.1"/>
    <property type="molecule type" value="Genomic_DNA"/>
</dbReference>
<dbReference type="Pfam" id="PF01569">
    <property type="entry name" value="PAP2"/>
    <property type="match status" value="1"/>
</dbReference>
<evidence type="ECO:0000313" key="3">
    <source>
        <dbReference type="EMBL" id="RXK58138.1"/>
    </source>
</evidence>
<accession>A0A4Q1CEW9</accession>
<dbReference type="PANTHER" id="PTHR14969">
    <property type="entry name" value="SPHINGOSINE-1-PHOSPHATE PHOSPHOHYDROLASE"/>
    <property type="match status" value="1"/>
</dbReference>
<dbReference type="InterPro" id="IPR000326">
    <property type="entry name" value="PAP2/HPO"/>
</dbReference>
<keyword evidence="1" id="KW-1133">Transmembrane helix</keyword>
<comment type="caution">
    <text evidence="3">The sequence shown here is derived from an EMBL/GenBank/DDBJ whole genome shotgun (WGS) entry which is preliminary data.</text>
</comment>
<reference evidence="3 4" key="1">
    <citation type="submission" date="2019-01" db="EMBL/GenBank/DDBJ databases">
        <title>Lacibacter sp. strain TTM-7.</title>
        <authorList>
            <person name="Chen W.-M."/>
        </authorList>
    </citation>
    <scope>NUCLEOTIDE SEQUENCE [LARGE SCALE GENOMIC DNA]</scope>
    <source>
        <strain evidence="3 4">TTM-7</strain>
    </source>
</reference>
<keyword evidence="4" id="KW-1185">Reference proteome</keyword>
<dbReference type="GO" id="GO:0042392">
    <property type="term" value="F:sphingosine-1-phosphate phosphatase activity"/>
    <property type="evidence" value="ECO:0007669"/>
    <property type="project" value="TreeGrafter"/>
</dbReference>
<name>A0A4Q1CEW9_9BACT</name>
<proteinExistence type="predicted"/>
<evidence type="ECO:0000313" key="4">
    <source>
        <dbReference type="Proteomes" id="UP000290204"/>
    </source>
</evidence>
<dbReference type="AlphaFoldDB" id="A0A4Q1CEW9"/>
<feature type="transmembrane region" description="Helical" evidence="1">
    <location>
        <begin position="168"/>
        <end position="188"/>
    </location>
</feature>
<dbReference type="SMART" id="SM00014">
    <property type="entry name" value="acidPPc"/>
    <property type="match status" value="1"/>
</dbReference>
<dbReference type="OrthoDB" id="9789113at2"/>
<feature type="domain" description="Phosphatidic acid phosphatase type 2/haloperoxidase" evidence="2">
    <location>
        <begin position="93"/>
        <end position="209"/>
    </location>
</feature>
<feature type="transmembrane region" description="Helical" evidence="1">
    <location>
        <begin position="194"/>
        <end position="212"/>
    </location>
</feature>
<sequence>MTHSFLKQWAKVERILFKQLLFHKWFAIFDSIMVKALLDFDRSLFGIINQKWSNPLFDAAMPFIRNQFFWVPVYLFLLLFMFLNFRKKALWWVLFLLAGFALTDILSAQLLKPLIERPRPCADVFTSDTARMLIPCSYSFSFVSSHAANHFGISMFVFLTLKQVGIRYLWLLFLWAFLVCYAQVYVGAHFPIDVLGGAILGLFIGHRTALIFNKQFGPLQLS</sequence>
<evidence type="ECO:0000259" key="2">
    <source>
        <dbReference type="SMART" id="SM00014"/>
    </source>
</evidence>
<keyword evidence="1" id="KW-0472">Membrane</keyword>
<keyword evidence="1" id="KW-0812">Transmembrane</keyword>
<evidence type="ECO:0000256" key="1">
    <source>
        <dbReference type="SAM" id="Phobius"/>
    </source>
</evidence>
<dbReference type="Gene3D" id="1.20.144.10">
    <property type="entry name" value="Phosphatidic acid phosphatase type 2/haloperoxidase"/>
    <property type="match status" value="1"/>
</dbReference>
<dbReference type="Proteomes" id="UP000290204">
    <property type="component" value="Unassembled WGS sequence"/>
</dbReference>
<dbReference type="InterPro" id="IPR036938">
    <property type="entry name" value="PAP2/HPO_sf"/>
</dbReference>
<gene>
    <name evidence="3" type="ORF">ESA94_19195</name>
</gene>
<dbReference type="SUPFAM" id="SSF48317">
    <property type="entry name" value="Acid phosphatase/Vanadium-dependent haloperoxidase"/>
    <property type="match status" value="1"/>
</dbReference>
<feature type="transmembrane region" description="Helical" evidence="1">
    <location>
        <begin position="63"/>
        <end position="83"/>
    </location>
</feature>
<dbReference type="PANTHER" id="PTHR14969:SF13">
    <property type="entry name" value="AT30094P"/>
    <property type="match status" value="1"/>
</dbReference>
<feature type="transmembrane region" description="Helical" evidence="1">
    <location>
        <begin position="90"/>
        <end position="110"/>
    </location>
</feature>
<organism evidence="3 4">
    <name type="scientific">Lacibacter luteus</name>
    <dbReference type="NCBI Taxonomy" id="2508719"/>
    <lineage>
        <taxon>Bacteria</taxon>
        <taxon>Pseudomonadati</taxon>
        <taxon>Bacteroidota</taxon>
        <taxon>Chitinophagia</taxon>
        <taxon>Chitinophagales</taxon>
        <taxon>Chitinophagaceae</taxon>
        <taxon>Lacibacter</taxon>
    </lineage>
</organism>
<protein>
    <submittedName>
        <fullName evidence="3">Phosphatase PAP2 family protein</fullName>
    </submittedName>
</protein>